<keyword evidence="3" id="KW-1185">Reference proteome</keyword>
<reference evidence="2 3" key="1">
    <citation type="submission" date="2020-06" db="EMBL/GenBank/DDBJ databases">
        <authorList>
            <person name="Chanama M."/>
        </authorList>
    </citation>
    <scope>NUCLEOTIDE SEQUENCE [LARGE SCALE GENOMIC DNA]</scope>
    <source>
        <strain evidence="2 3">TBRC6557</strain>
    </source>
</reference>
<dbReference type="RefSeq" id="WP_175602260.1">
    <property type="nucleotide sequence ID" value="NZ_JABWGO010000005.1"/>
</dbReference>
<dbReference type="Gene3D" id="3.60.15.10">
    <property type="entry name" value="Ribonuclease Z/Hydroxyacylglutathione hydrolase-like"/>
    <property type="match status" value="1"/>
</dbReference>
<dbReference type="InterPro" id="IPR001279">
    <property type="entry name" value="Metallo-B-lactamas"/>
</dbReference>
<dbReference type="GO" id="GO:0016787">
    <property type="term" value="F:hydrolase activity"/>
    <property type="evidence" value="ECO:0007669"/>
    <property type="project" value="UniProtKB-KW"/>
</dbReference>
<name>A0A7Y6IQW2_9ACTN</name>
<dbReference type="SMART" id="SM00849">
    <property type="entry name" value="Lactamase_B"/>
    <property type="match status" value="1"/>
</dbReference>
<feature type="domain" description="Metallo-beta-lactamase" evidence="1">
    <location>
        <begin position="16"/>
        <end position="212"/>
    </location>
</feature>
<sequence length="233" mass="24610">MTVEAVLRRVVVGVLETNCWILHAHGDRRALVVDPGDDPGRVLDAVADLDVVAVALTHAHFDHVLAVPEVVDALGVPVLAHPADQPVWPNEVATARRTGHWDAGTATADILARDPARLAFSGDARLWDGVTVPVLDGEILPVGPLRVRALHTPGHTPGGLTLAVDSHLLTGDTLFPGGPGLTGPPLSDFTVVIRSVRRLLGFPGATLVHPGHGPDTTVATELPHLDEWIARGW</sequence>
<dbReference type="PANTHER" id="PTHR46233">
    <property type="entry name" value="HYDROXYACYLGLUTATHIONE HYDROLASE GLOC"/>
    <property type="match status" value="1"/>
</dbReference>
<dbReference type="InterPro" id="IPR036866">
    <property type="entry name" value="RibonucZ/Hydroxyglut_hydro"/>
</dbReference>
<keyword evidence="2" id="KW-0378">Hydrolase</keyword>
<protein>
    <submittedName>
        <fullName evidence="2">MBL fold metallo-hydrolase</fullName>
    </submittedName>
</protein>
<organism evidence="2 3">
    <name type="scientific">Nonomuraea rhodomycinica</name>
    <dbReference type="NCBI Taxonomy" id="1712872"/>
    <lineage>
        <taxon>Bacteria</taxon>
        <taxon>Bacillati</taxon>
        <taxon>Actinomycetota</taxon>
        <taxon>Actinomycetes</taxon>
        <taxon>Streptosporangiales</taxon>
        <taxon>Streptosporangiaceae</taxon>
        <taxon>Nonomuraea</taxon>
    </lineage>
</organism>
<evidence type="ECO:0000313" key="3">
    <source>
        <dbReference type="Proteomes" id="UP000546126"/>
    </source>
</evidence>
<accession>A0A7Y6IQW2</accession>
<dbReference type="Pfam" id="PF00753">
    <property type="entry name" value="Lactamase_B"/>
    <property type="match status" value="1"/>
</dbReference>
<proteinExistence type="predicted"/>
<evidence type="ECO:0000259" key="1">
    <source>
        <dbReference type="SMART" id="SM00849"/>
    </source>
</evidence>
<dbReference type="AlphaFoldDB" id="A0A7Y6IQW2"/>
<dbReference type="SUPFAM" id="SSF56281">
    <property type="entry name" value="Metallo-hydrolase/oxidoreductase"/>
    <property type="match status" value="1"/>
</dbReference>
<dbReference type="Proteomes" id="UP000546126">
    <property type="component" value="Unassembled WGS sequence"/>
</dbReference>
<comment type="caution">
    <text evidence="2">The sequence shown here is derived from an EMBL/GenBank/DDBJ whole genome shotgun (WGS) entry which is preliminary data.</text>
</comment>
<dbReference type="PANTHER" id="PTHR46233:SF4">
    <property type="entry name" value="METALLO-BETA-LACTAMASE DOMAIN-CONTAINING PROTEIN"/>
    <property type="match status" value="1"/>
</dbReference>
<dbReference type="EMBL" id="JABWGO010000005">
    <property type="protein sequence ID" value="NUW42702.1"/>
    <property type="molecule type" value="Genomic_DNA"/>
</dbReference>
<evidence type="ECO:0000313" key="2">
    <source>
        <dbReference type="EMBL" id="NUW42702.1"/>
    </source>
</evidence>
<dbReference type="CDD" id="cd06262">
    <property type="entry name" value="metallo-hydrolase-like_MBL-fold"/>
    <property type="match status" value="1"/>
</dbReference>
<dbReference type="InterPro" id="IPR051453">
    <property type="entry name" value="MBL_Glyoxalase_II"/>
</dbReference>
<gene>
    <name evidence="2" type="ORF">HT134_21540</name>
</gene>